<dbReference type="Pfam" id="PF01925">
    <property type="entry name" value="TauE"/>
    <property type="match status" value="1"/>
</dbReference>
<comment type="similarity">
    <text evidence="5">Belongs to the 4-toluene sulfonate uptake permease (TSUP) (TC 2.A.102) family.</text>
</comment>
<evidence type="ECO:0000256" key="1">
    <source>
        <dbReference type="ARBA" id="ARBA00004141"/>
    </source>
</evidence>
<evidence type="ECO:0000256" key="4">
    <source>
        <dbReference type="ARBA" id="ARBA00023136"/>
    </source>
</evidence>
<keyword evidence="3 5" id="KW-1133">Transmembrane helix</keyword>
<feature type="transmembrane region" description="Helical" evidence="5">
    <location>
        <begin position="141"/>
        <end position="165"/>
    </location>
</feature>
<name>A0A318L028_9NEIS</name>
<dbReference type="EMBL" id="QJKI01000002">
    <property type="protein sequence ID" value="PXX81305.1"/>
    <property type="molecule type" value="Genomic_DNA"/>
</dbReference>
<sequence length="254" mass="26980">MSSWIVVWPGMLALGALVGFLGGLLGIGGGILAIPVLALLFGMDQATAQGTALVMIAPNVVLAFWRYSQHHPIALRRTLTLGAVSILVSYPAARLAVSLDHHTLRWIFIGFLLWLVGYLGWQLYARRTKGAPAPRILSERWLPLVSVVAGAFSGLFTVGGGTISSPMLVGLFGYRQAAAQGLGLCMIVPSSLVAMGTYTHAGVVDWQLGIPLAIGGLSTISRGVALAQRLPDRKLRGIFLVFLMITVVLMLPKG</sequence>
<dbReference type="InterPro" id="IPR051598">
    <property type="entry name" value="TSUP/Inactive_protease-like"/>
</dbReference>
<feature type="transmembrane region" description="Helical" evidence="5">
    <location>
        <begin position="234"/>
        <end position="251"/>
    </location>
</feature>
<keyword evidence="4 5" id="KW-0472">Membrane</keyword>
<dbReference type="GO" id="GO:0005886">
    <property type="term" value="C:plasma membrane"/>
    <property type="evidence" value="ECO:0007669"/>
    <property type="project" value="UniProtKB-SubCell"/>
</dbReference>
<evidence type="ECO:0000313" key="6">
    <source>
        <dbReference type="EMBL" id="PXX81305.1"/>
    </source>
</evidence>
<keyword evidence="7" id="KW-1185">Reference proteome</keyword>
<feature type="transmembrane region" description="Helical" evidence="5">
    <location>
        <begin position="12"/>
        <end position="41"/>
    </location>
</feature>
<feature type="transmembrane region" description="Helical" evidence="5">
    <location>
        <begin position="208"/>
        <end position="228"/>
    </location>
</feature>
<proteinExistence type="inferred from homology"/>
<reference evidence="6 7" key="1">
    <citation type="submission" date="2018-05" db="EMBL/GenBank/DDBJ databases">
        <title>Genomic Encyclopedia of Type Strains, Phase IV (KMG-IV): sequencing the most valuable type-strain genomes for metagenomic binning, comparative biology and taxonomic classification.</title>
        <authorList>
            <person name="Goeker M."/>
        </authorList>
    </citation>
    <scope>NUCLEOTIDE SEQUENCE [LARGE SCALE GENOMIC DNA]</scope>
    <source>
        <strain evidence="6 7">DSM 29661</strain>
    </source>
</reference>
<dbReference type="PANTHER" id="PTHR43701">
    <property type="entry name" value="MEMBRANE TRANSPORTER PROTEIN MJ0441-RELATED"/>
    <property type="match status" value="1"/>
</dbReference>
<accession>A0A318L028</accession>
<dbReference type="OrthoDB" id="7030574at2"/>
<evidence type="ECO:0000256" key="5">
    <source>
        <dbReference type="RuleBase" id="RU363041"/>
    </source>
</evidence>
<evidence type="ECO:0000313" key="7">
    <source>
        <dbReference type="Proteomes" id="UP000247555"/>
    </source>
</evidence>
<comment type="caution">
    <text evidence="6">The sequence shown here is derived from an EMBL/GenBank/DDBJ whole genome shotgun (WGS) entry which is preliminary data.</text>
</comment>
<feature type="transmembrane region" description="Helical" evidence="5">
    <location>
        <begin position="103"/>
        <end position="121"/>
    </location>
</feature>
<keyword evidence="2 5" id="KW-0812">Transmembrane</keyword>
<evidence type="ECO:0000256" key="2">
    <source>
        <dbReference type="ARBA" id="ARBA00022692"/>
    </source>
</evidence>
<dbReference type="AlphaFoldDB" id="A0A318L028"/>
<dbReference type="Proteomes" id="UP000247555">
    <property type="component" value="Unassembled WGS sequence"/>
</dbReference>
<dbReference type="PANTHER" id="PTHR43701:SF2">
    <property type="entry name" value="MEMBRANE TRANSPORTER PROTEIN YJNA-RELATED"/>
    <property type="match status" value="1"/>
</dbReference>
<dbReference type="InterPro" id="IPR002781">
    <property type="entry name" value="TM_pro_TauE-like"/>
</dbReference>
<dbReference type="RefSeq" id="WP_110389612.1">
    <property type="nucleotide sequence ID" value="NZ_QJKI01000002.1"/>
</dbReference>
<protein>
    <recommendedName>
        <fullName evidence="5">Probable membrane transporter protein</fullName>
    </recommendedName>
</protein>
<comment type="subcellular location">
    <subcellularLocation>
        <location evidence="5">Cell membrane</location>
        <topology evidence="5">Multi-pass membrane protein</topology>
    </subcellularLocation>
    <subcellularLocation>
        <location evidence="1">Membrane</location>
        <topology evidence="1">Multi-pass membrane protein</topology>
    </subcellularLocation>
</comment>
<organism evidence="6 7">
    <name type="scientific">Rivihabitans pingtungensis</name>
    <dbReference type="NCBI Taxonomy" id="1054498"/>
    <lineage>
        <taxon>Bacteria</taxon>
        <taxon>Pseudomonadati</taxon>
        <taxon>Pseudomonadota</taxon>
        <taxon>Betaproteobacteria</taxon>
        <taxon>Neisseriales</taxon>
        <taxon>Aquaspirillaceae</taxon>
        <taxon>Rivihabitans</taxon>
    </lineage>
</organism>
<feature type="transmembrane region" description="Helical" evidence="5">
    <location>
        <begin position="47"/>
        <end position="67"/>
    </location>
</feature>
<gene>
    <name evidence="6" type="ORF">DFR34_102144</name>
</gene>
<feature type="transmembrane region" description="Helical" evidence="5">
    <location>
        <begin position="79"/>
        <end position="97"/>
    </location>
</feature>
<keyword evidence="5" id="KW-1003">Cell membrane</keyword>
<evidence type="ECO:0000256" key="3">
    <source>
        <dbReference type="ARBA" id="ARBA00022989"/>
    </source>
</evidence>